<dbReference type="EMBL" id="FQXH01000023">
    <property type="protein sequence ID" value="SHH41466.1"/>
    <property type="molecule type" value="Genomic_DNA"/>
</dbReference>
<organism evidence="1 2">
    <name type="scientific">Tepidibacter thalassicus DSM 15285</name>
    <dbReference type="NCBI Taxonomy" id="1123350"/>
    <lineage>
        <taxon>Bacteria</taxon>
        <taxon>Bacillati</taxon>
        <taxon>Bacillota</taxon>
        <taxon>Clostridia</taxon>
        <taxon>Peptostreptococcales</taxon>
        <taxon>Peptostreptococcaceae</taxon>
        <taxon>Tepidibacter</taxon>
    </lineage>
</organism>
<dbReference type="OrthoDB" id="2973070at2"/>
<reference evidence="2" key="1">
    <citation type="submission" date="2016-11" db="EMBL/GenBank/DDBJ databases">
        <authorList>
            <person name="Varghese N."/>
            <person name="Submissions S."/>
        </authorList>
    </citation>
    <scope>NUCLEOTIDE SEQUENCE [LARGE SCALE GENOMIC DNA]</scope>
    <source>
        <strain evidence="2">DSM 15285</strain>
    </source>
</reference>
<dbReference type="InterPro" id="IPR010106">
    <property type="entry name" value="RpnA"/>
</dbReference>
<proteinExistence type="predicted"/>
<dbReference type="PANTHER" id="PTHR41317">
    <property type="entry name" value="PD-(D_E)XK NUCLEASE FAMILY TRANSPOSASE"/>
    <property type="match status" value="1"/>
</dbReference>
<dbReference type="STRING" id="1123350.SAMN02744040_01895"/>
<protein>
    <recommendedName>
        <fullName evidence="3">PD-(D/E)XK nuclease family transposase</fullName>
    </recommendedName>
</protein>
<evidence type="ECO:0000313" key="2">
    <source>
        <dbReference type="Proteomes" id="UP000242520"/>
    </source>
</evidence>
<dbReference type="NCBIfam" id="TIGR01784">
    <property type="entry name" value="T_den_put_tspse"/>
    <property type="match status" value="1"/>
</dbReference>
<feature type="non-terminal residue" evidence="1">
    <location>
        <position position="1"/>
    </location>
</feature>
<accession>A0A1M5SSI2</accession>
<dbReference type="PANTHER" id="PTHR41317:SF1">
    <property type="entry name" value="PD-(D_E)XK NUCLEASE FAMILY TRANSPOSASE"/>
    <property type="match status" value="1"/>
</dbReference>
<name>A0A1M5SSI2_9FIRM</name>
<evidence type="ECO:0000313" key="1">
    <source>
        <dbReference type="EMBL" id="SHH41466.1"/>
    </source>
</evidence>
<sequence>FSDLFEMHFIELSKFKKEYSEIKTALDRWSAFLCRAYEMEKGKIPKEIEVDESVKKAIEKLDTMYLEKEEREIYENERKAMMIRKAEVKTAEIKGRKEGEYKKSIEIAKNLLDVLDNETIAIKTGLSVEEVNKLRE</sequence>
<gene>
    <name evidence="1" type="ORF">SAMN02744040_01895</name>
</gene>
<dbReference type="Proteomes" id="UP000242520">
    <property type="component" value="Unassembled WGS sequence"/>
</dbReference>
<dbReference type="AlphaFoldDB" id="A0A1M5SSI2"/>
<keyword evidence="2" id="KW-1185">Reference proteome</keyword>
<dbReference type="RefSeq" id="WP_143145417.1">
    <property type="nucleotide sequence ID" value="NZ_FQXH01000023.1"/>
</dbReference>
<dbReference type="Pfam" id="PF12784">
    <property type="entry name" value="PDDEXK_2"/>
    <property type="match status" value="1"/>
</dbReference>
<evidence type="ECO:0008006" key="3">
    <source>
        <dbReference type="Google" id="ProtNLM"/>
    </source>
</evidence>